<dbReference type="PANTHER" id="PTHR33221">
    <property type="entry name" value="WINGED HELIX-TURN-HELIX TRANSCRIPTIONAL REGULATOR, RRF2 FAMILY"/>
    <property type="match status" value="1"/>
</dbReference>
<dbReference type="InterPro" id="IPR000944">
    <property type="entry name" value="Tscrpt_reg_Rrf2"/>
</dbReference>
<dbReference type="Pfam" id="PF02082">
    <property type="entry name" value="Rrf2"/>
    <property type="match status" value="1"/>
</dbReference>
<evidence type="ECO:0000313" key="2">
    <source>
        <dbReference type="EMBL" id="MCQ5122254.1"/>
    </source>
</evidence>
<dbReference type="SUPFAM" id="SSF46785">
    <property type="entry name" value="Winged helix' DNA-binding domain"/>
    <property type="match status" value="1"/>
</dbReference>
<dbReference type="EMBL" id="JANGCH010000011">
    <property type="protein sequence ID" value="MCQ5122254.1"/>
    <property type="molecule type" value="Genomic_DNA"/>
</dbReference>
<dbReference type="RefSeq" id="WP_256198122.1">
    <property type="nucleotide sequence ID" value="NZ_CALVCM010000019.1"/>
</dbReference>
<evidence type="ECO:0000313" key="3">
    <source>
        <dbReference type="Proteomes" id="UP001524435"/>
    </source>
</evidence>
<organism evidence="2 3">
    <name type="scientific">Massilicoli timonensis</name>
    <dbReference type="NCBI Taxonomy" id="2015901"/>
    <lineage>
        <taxon>Bacteria</taxon>
        <taxon>Bacillati</taxon>
        <taxon>Bacillota</taxon>
        <taxon>Erysipelotrichia</taxon>
        <taxon>Erysipelotrichales</taxon>
        <taxon>Erysipelotrichaceae</taxon>
        <taxon>Massilicoli</taxon>
    </lineage>
</organism>
<dbReference type="NCBIfam" id="TIGR00738">
    <property type="entry name" value="rrf2_super"/>
    <property type="match status" value="1"/>
</dbReference>
<name>A0ABT1SLZ8_9FIRM</name>
<keyword evidence="1" id="KW-0238">DNA-binding</keyword>
<proteinExistence type="predicted"/>
<comment type="caution">
    <text evidence="2">The sequence shown here is derived from an EMBL/GenBank/DDBJ whole genome shotgun (WGS) entry which is preliminary data.</text>
</comment>
<sequence>MMISTKGRYALRIMLDLAQHETDGYISLKSVSERQAISLKYLELVIAMLHKANLVDSMRGKEGGYRLSKDPSEYSIGSILKVMEKTLAPVACMSCGETACSNKENCLTLPLWQQLDQIIDTYLESVTLKDLLDGNVQIPIMQNA</sequence>
<evidence type="ECO:0000256" key="1">
    <source>
        <dbReference type="ARBA" id="ARBA00023125"/>
    </source>
</evidence>
<accession>A0ABT1SLZ8</accession>
<dbReference type="Gene3D" id="1.10.10.10">
    <property type="entry name" value="Winged helix-like DNA-binding domain superfamily/Winged helix DNA-binding domain"/>
    <property type="match status" value="1"/>
</dbReference>
<dbReference type="InterPro" id="IPR036390">
    <property type="entry name" value="WH_DNA-bd_sf"/>
</dbReference>
<dbReference type="PANTHER" id="PTHR33221:SF5">
    <property type="entry name" value="HTH-TYPE TRANSCRIPTIONAL REGULATOR ISCR"/>
    <property type="match status" value="1"/>
</dbReference>
<reference evidence="2 3" key="1">
    <citation type="submission" date="2022-06" db="EMBL/GenBank/DDBJ databases">
        <title>Isolation of gut microbiota from human fecal samples.</title>
        <authorList>
            <person name="Pamer E.G."/>
            <person name="Barat B."/>
            <person name="Waligurski E."/>
            <person name="Medina S."/>
            <person name="Paddock L."/>
            <person name="Mostad J."/>
        </authorList>
    </citation>
    <scope>NUCLEOTIDE SEQUENCE [LARGE SCALE GENOMIC DNA]</scope>
    <source>
        <strain evidence="2 3">DFI.6.1</strain>
    </source>
</reference>
<gene>
    <name evidence="2" type="ORF">NE663_08285</name>
</gene>
<dbReference type="Proteomes" id="UP001524435">
    <property type="component" value="Unassembled WGS sequence"/>
</dbReference>
<dbReference type="PROSITE" id="PS51197">
    <property type="entry name" value="HTH_RRF2_2"/>
    <property type="match status" value="1"/>
</dbReference>
<keyword evidence="3" id="KW-1185">Reference proteome</keyword>
<dbReference type="InterPro" id="IPR036388">
    <property type="entry name" value="WH-like_DNA-bd_sf"/>
</dbReference>
<protein>
    <submittedName>
        <fullName evidence="2">Rrf2 family transcriptional regulator</fullName>
    </submittedName>
</protein>